<name>A0A0D9YYE9_9ORYZ</name>
<proteinExistence type="predicted"/>
<sequence length="59" mass="6494">MAAARIWVRVHRGLSSPSPWPTPQLKMTTIFPSTGSRVKGNRGEACLVTDKSGLRWTKA</sequence>
<reference evidence="1" key="1">
    <citation type="submission" date="2015-04" db="UniProtKB">
        <authorList>
            <consortium name="EnsemblPlants"/>
        </authorList>
    </citation>
    <scope>IDENTIFICATION</scope>
</reference>
<organism evidence="1">
    <name type="scientific">Oryza glumipatula</name>
    <dbReference type="NCBI Taxonomy" id="40148"/>
    <lineage>
        <taxon>Eukaryota</taxon>
        <taxon>Viridiplantae</taxon>
        <taxon>Streptophyta</taxon>
        <taxon>Embryophyta</taxon>
        <taxon>Tracheophyta</taxon>
        <taxon>Spermatophyta</taxon>
        <taxon>Magnoliopsida</taxon>
        <taxon>Liliopsida</taxon>
        <taxon>Poales</taxon>
        <taxon>Poaceae</taxon>
        <taxon>BOP clade</taxon>
        <taxon>Oryzoideae</taxon>
        <taxon>Oryzeae</taxon>
        <taxon>Oryzinae</taxon>
        <taxon>Oryza</taxon>
    </lineage>
</organism>
<evidence type="ECO:0000313" key="2">
    <source>
        <dbReference type="Proteomes" id="UP000026961"/>
    </source>
</evidence>
<dbReference type="Proteomes" id="UP000026961">
    <property type="component" value="Chromosome 2"/>
</dbReference>
<dbReference type="HOGENOM" id="CLU_2964629_0_0_1"/>
<dbReference type="EnsemblPlants" id="OGLUM02G33630.1">
    <property type="protein sequence ID" value="OGLUM02G33630.1"/>
    <property type="gene ID" value="OGLUM02G33630"/>
</dbReference>
<accession>A0A0D9YYE9</accession>
<keyword evidence="2" id="KW-1185">Reference proteome</keyword>
<protein>
    <submittedName>
        <fullName evidence="1">Uncharacterized protein</fullName>
    </submittedName>
</protein>
<evidence type="ECO:0000313" key="1">
    <source>
        <dbReference type="EnsemblPlants" id="OGLUM02G33630.1"/>
    </source>
</evidence>
<dbReference type="Gramene" id="OGLUM02G33630.1">
    <property type="protein sequence ID" value="OGLUM02G33630.1"/>
    <property type="gene ID" value="OGLUM02G33630"/>
</dbReference>
<reference evidence="1" key="2">
    <citation type="submission" date="2018-05" db="EMBL/GenBank/DDBJ databases">
        <title>OgluRS3 (Oryza glumaepatula Reference Sequence Version 3).</title>
        <authorList>
            <person name="Zhang J."/>
            <person name="Kudrna D."/>
            <person name="Lee S."/>
            <person name="Talag J."/>
            <person name="Welchert J."/>
            <person name="Wing R.A."/>
        </authorList>
    </citation>
    <scope>NUCLEOTIDE SEQUENCE [LARGE SCALE GENOMIC DNA]</scope>
</reference>
<dbReference type="AlphaFoldDB" id="A0A0D9YYE9"/>